<evidence type="ECO:0000313" key="2">
    <source>
        <dbReference type="EMBL" id="KAG8467117.1"/>
    </source>
</evidence>
<evidence type="ECO:0000313" key="3">
    <source>
        <dbReference type="Proteomes" id="UP000751190"/>
    </source>
</evidence>
<comment type="caution">
    <text evidence="2">The sequence shown here is derived from an EMBL/GenBank/DDBJ whole genome shotgun (WGS) entry which is preliminary data.</text>
</comment>
<feature type="region of interest" description="Disordered" evidence="1">
    <location>
        <begin position="80"/>
        <end position="114"/>
    </location>
</feature>
<name>A0A8J5XRL5_DIALT</name>
<accession>A0A8J5XRL5</accession>
<protein>
    <submittedName>
        <fullName evidence="2">Uncharacterized protein</fullName>
    </submittedName>
</protein>
<evidence type="ECO:0000256" key="1">
    <source>
        <dbReference type="SAM" id="MobiDB-lite"/>
    </source>
</evidence>
<keyword evidence="3" id="KW-1185">Reference proteome</keyword>
<feature type="compositionally biased region" description="Low complexity" evidence="1">
    <location>
        <begin position="150"/>
        <end position="167"/>
    </location>
</feature>
<organism evidence="2 3">
    <name type="scientific">Diacronema lutheri</name>
    <name type="common">Unicellular marine alga</name>
    <name type="synonym">Monochrysis lutheri</name>
    <dbReference type="NCBI Taxonomy" id="2081491"/>
    <lineage>
        <taxon>Eukaryota</taxon>
        <taxon>Haptista</taxon>
        <taxon>Haptophyta</taxon>
        <taxon>Pavlovophyceae</taxon>
        <taxon>Pavlovales</taxon>
        <taxon>Pavlovaceae</taxon>
        <taxon>Diacronema</taxon>
    </lineage>
</organism>
<gene>
    <name evidence="2" type="ORF">KFE25_000433</name>
</gene>
<reference evidence="2" key="1">
    <citation type="submission" date="2021-05" db="EMBL/GenBank/DDBJ databases">
        <title>The genome of the haptophyte Pavlova lutheri (Diacronema luteri, Pavlovales) - a model for lipid biosynthesis in eukaryotic algae.</title>
        <authorList>
            <person name="Hulatt C.J."/>
            <person name="Posewitz M.C."/>
        </authorList>
    </citation>
    <scope>NUCLEOTIDE SEQUENCE</scope>
    <source>
        <strain evidence="2">NIVA-4/92</strain>
    </source>
</reference>
<dbReference type="AlphaFoldDB" id="A0A8J5XRL5"/>
<dbReference type="EMBL" id="JAGTXO010000006">
    <property type="protein sequence ID" value="KAG8467117.1"/>
    <property type="molecule type" value="Genomic_DNA"/>
</dbReference>
<sequence length="374" mass="38405">MATFSLRRERIVSQPTTPCVDVLRLSGEIVSHRIVAPAWPPRARSASRPSVEHKQLALAQKQLALALSPAFAKGMRVARPSSASLPTKPSALHPHLPSAGFASSGASTQRQRAPAACRTSSRYAHFAQPIFRPPEPTPPNGGGADALLGSPFSARTPRSPARSPRSPGGYGAGFSMRAFMPGEAALTIEARSIARHAGATRNGAQWARTAGSRPAVRAAGDSPAAVLAVNGQSAGLALRPQSAAGRLSQSMRARSPPRDAYEVLFSPALRPDPYVCANGPSSRPHSAAAARLCAISAAGAAGSAGSAVGHADCAGGDGATAPSARHQHARVGGHPAPSLADAYARAPLARCHVTLAIGTDDARVHAMILVDQIE</sequence>
<feature type="region of interest" description="Disordered" evidence="1">
    <location>
        <begin position="131"/>
        <end position="170"/>
    </location>
</feature>
<dbReference type="Proteomes" id="UP000751190">
    <property type="component" value="Unassembled WGS sequence"/>
</dbReference>
<proteinExistence type="predicted"/>